<keyword evidence="1" id="KW-1133">Transmembrane helix</keyword>
<dbReference type="Proteomes" id="UP000184774">
    <property type="component" value="Unassembled WGS sequence"/>
</dbReference>
<accession>A0A1N6M4X0</accession>
<protein>
    <submittedName>
        <fullName evidence="2">Uncharacterized protein</fullName>
    </submittedName>
</protein>
<organism evidence="2 3">
    <name type="scientific">Vibrio spartinae</name>
    <dbReference type="NCBI Taxonomy" id="1918945"/>
    <lineage>
        <taxon>Bacteria</taxon>
        <taxon>Pseudomonadati</taxon>
        <taxon>Pseudomonadota</taxon>
        <taxon>Gammaproteobacteria</taxon>
        <taxon>Vibrionales</taxon>
        <taxon>Vibrionaceae</taxon>
        <taxon>Vibrio</taxon>
    </lineage>
</organism>
<keyword evidence="1" id="KW-0812">Transmembrane</keyword>
<feature type="transmembrane region" description="Helical" evidence="1">
    <location>
        <begin position="101"/>
        <end position="122"/>
    </location>
</feature>
<sequence length="172" mass="19840">MASAPVAVRVGIVWGSVIYLLIVRHLKLAGSLFMTIGEQMNFNFLLRLRVVYWYLCSNQLKQEPSVDWHAHAFMYVSLIVFAFLYGGRSIIFLLFNFQSFLGPFTSVIGWATIAGLIVYLVCVRERYYLQGKLFLEQYNTVQKRTVCIRNGFFLLFLSVLPQISSVIFMLLN</sequence>
<keyword evidence="1" id="KW-0472">Membrane</keyword>
<name>A0A1N6M4X0_9VIBR</name>
<dbReference type="EMBL" id="FSSB01000013">
    <property type="protein sequence ID" value="SIO94430.1"/>
    <property type="molecule type" value="Genomic_DNA"/>
</dbReference>
<feature type="transmembrane region" description="Helical" evidence="1">
    <location>
        <begin position="6"/>
        <end position="23"/>
    </location>
</feature>
<feature type="transmembrane region" description="Helical" evidence="1">
    <location>
        <begin position="72"/>
        <end position="95"/>
    </location>
</feature>
<dbReference type="AlphaFoldDB" id="A0A1N6M4X0"/>
<gene>
    <name evidence="2" type="ORF">VSP9026_02131</name>
</gene>
<reference evidence="2 3" key="1">
    <citation type="submission" date="2016-12" db="EMBL/GenBank/DDBJ databases">
        <authorList>
            <person name="Song W.-J."/>
            <person name="Kurnit D.M."/>
        </authorList>
    </citation>
    <scope>NUCLEOTIDE SEQUENCE [LARGE SCALE GENOMIC DNA]</scope>
    <source>
        <strain evidence="2 3">CECT 9026</strain>
    </source>
</reference>
<proteinExistence type="predicted"/>
<evidence type="ECO:0000313" key="3">
    <source>
        <dbReference type="Proteomes" id="UP000184774"/>
    </source>
</evidence>
<evidence type="ECO:0000313" key="2">
    <source>
        <dbReference type="EMBL" id="SIO94430.1"/>
    </source>
</evidence>
<feature type="transmembrane region" description="Helical" evidence="1">
    <location>
        <begin position="152"/>
        <end position="171"/>
    </location>
</feature>
<evidence type="ECO:0000256" key="1">
    <source>
        <dbReference type="SAM" id="Phobius"/>
    </source>
</evidence>